<protein>
    <recommendedName>
        <fullName evidence="4">DUF2723 domain-containing protein</fullName>
    </recommendedName>
</protein>
<dbReference type="Pfam" id="PF11028">
    <property type="entry name" value="TMEM260-like"/>
    <property type="match status" value="1"/>
</dbReference>
<feature type="transmembrane region" description="Helical" evidence="1">
    <location>
        <begin position="17"/>
        <end position="36"/>
    </location>
</feature>
<reference evidence="2 3" key="1">
    <citation type="submission" date="2020-01" db="EMBL/GenBank/DDBJ databases">
        <authorList>
            <person name="Rodrigo-Torres L."/>
            <person name="Arahal R. D."/>
            <person name="Lucena T."/>
        </authorList>
    </citation>
    <scope>NUCLEOTIDE SEQUENCE [LARGE SCALE GENOMIC DNA]</scope>
    <source>
        <strain evidence="2 3">CECT 9393</strain>
    </source>
</reference>
<feature type="transmembrane region" description="Helical" evidence="1">
    <location>
        <begin position="56"/>
        <end position="75"/>
    </location>
</feature>
<evidence type="ECO:0000313" key="2">
    <source>
        <dbReference type="EMBL" id="CAA7392641.1"/>
    </source>
</evidence>
<feature type="transmembrane region" description="Helical" evidence="1">
    <location>
        <begin position="87"/>
        <end position="107"/>
    </location>
</feature>
<keyword evidence="1" id="KW-0472">Membrane</keyword>
<keyword evidence="1" id="KW-1133">Transmembrane helix</keyword>
<dbReference type="Proteomes" id="UP000445309">
    <property type="component" value="Unassembled WGS sequence"/>
</dbReference>
<name>A0A6N4XT38_9FLAO</name>
<accession>A0A6N4XT38</accession>
<keyword evidence="3" id="KW-1185">Reference proteome</keyword>
<organism evidence="2 3">
    <name type="scientific">Chryseobacterium fistulae</name>
    <dbReference type="NCBI Taxonomy" id="2675058"/>
    <lineage>
        <taxon>Bacteria</taxon>
        <taxon>Pseudomonadati</taxon>
        <taxon>Bacteroidota</taxon>
        <taxon>Flavobacteriia</taxon>
        <taxon>Flavobacteriales</taxon>
        <taxon>Weeksellaceae</taxon>
        <taxon>Chryseobacterium group</taxon>
        <taxon>Chryseobacterium</taxon>
    </lineage>
</organism>
<feature type="transmembrane region" description="Helical" evidence="1">
    <location>
        <begin position="259"/>
        <end position="281"/>
    </location>
</feature>
<feature type="transmembrane region" description="Helical" evidence="1">
    <location>
        <begin position="288"/>
        <end position="307"/>
    </location>
</feature>
<feature type="transmembrane region" description="Helical" evidence="1">
    <location>
        <begin position="139"/>
        <end position="158"/>
    </location>
</feature>
<sequence>MEKLAQMSLFLKINIKFILPILLFLSFATIYYVGSFSKIPFGDCVGFVFLVEKGEYITTATLNSHFLYINTAILLKEILNINAIEANRLLVIFSASITISLIYTSVFNLTKKITSSIVAAIVFGFSFTFWKNAEIVEVYTYNSAWISIFFLCLIKTFTSTERKYIIEAGIFLGISFWLHMQNILLIPAFLLFLYYFRSEKKQVYFSLFFLLFFFSLLFIVNYSQGLPLMSPLSSNQNSWVEDSFKKSFPQYLFDFLKSLIYLAYNFSIFIFFGIIGIIKLYKANGKMFYIFFVASVCVYGFSTFYAVTDNYVFFLPFNIIFALSIGYGLFHTPYPFLRKASWICLFIPFLYYFVLQLTLIAPQGENFNHFKSYKGGLPYYLLPWMNNNVGILEFTIDKKKAPETISWMIISTEEYINVLKEKGYTTEQIKNF</sequence>
<feature type="transmembrane region" description="Helical" evidence="1">
    <location>
        <begin position="342"/>
        <end position="361"/>
    </location>
</feature>
<gene>
    <name evidence="2" type="ORF">CHRY9393_03367</name>
</gene>
<dbReference type="PANTHER" id="PTHR16214">
    <property type="entry name" value="TRANSMEMBRANE PROTEIN 260"/>
    <property type="match status" value="1"/>
</dbReference>
<evidence type="ECO:0000256" key="1">
    <source>
        <dbReference type="SAM" id="Phobius"/>
    </source>
</evidence>
<feature type="transmembrane region" description="Helical" evidence="1">
    <location>
        <begin position="113"/>
        <end position="130"/>
    </location>
</feature>
<feature type="transmembrane region" description="Helical" evidence="1">
    <location>
        <begin position="170"/>
        <end position="196"/>
    </location>
</feature>
<dbReference type="PANTHER" id="PTHR16214:SF3">
    <property type="entry name" value="TRANSMEMBRANE PROTEIN 260"/>
    <property type="match status" value="1"/>
</dbReference>
<evidence type="ECO:0008006" key="4">
    <source>
        <dbReference type="Google" id="ProtNLM"/>
    </source>
</evidence>
<feature type="transmembrane region" description="Helical" evidence="1">
    <location>
        <begin position="203"/>
        <end position="222"/>
    </location>
</feature>
<dbReference type="EMBL" id="CACVBY010000131">
    <property type="protein sequence ID" value="CAA7392641.1"/>
    <property type="molecule type" value="Genomic_DNA"/>
</dbReference>
<dbReference type="InterPro" id="IPR021280">
    <property type="entry name" value="TMEM260-like"/>
</dbReference>
<proteinExistence type="predicted"/>
<evidence type="ECO:0000313" key="3">
    <source>
        <dbReference type="Proteomes" id="UP000445309"/>
    </source>
</evidence>
<dbReference type="InterPro" id="IPR052724">
    <property type="entry name" value="GT117_domain-containing"/>
</dbReference>
<keyword evidence="1" id="KW-0812">Transmembrane</keyword>
<dbReference type="RefSeq" id="WP_228454070.1">
    <property type="nucleotide sequence ID" value="NZ_CACVBY010000131.1"/>
</dbReference>
<dbReference type="AlphaFoldDB" id="A0A6N4XT38"/>
<feature type="transmembrane region" description="Helical" evidence="1">
    <location>
        <begin position="313"/>
        <end position="330"/>
    </location>
</feature>